<organism evidence="1 2">
    <name type="scientific">Scopulibacillus darangshiensis</name>
    <dbReference type="NCBI Taxonomy" id="442528"/>
    <lineage>
        <taxon>Bacteria</taxon>
        <taxon>Bacillati</taxon>
        <taxon>Bacillota</taxon>
        <taxon>Bacilli</taxon>
        <taxon>Bacillales</taxon>
        <taxon>Sporolactobacillaceae</taxon>
        <taxon>Scopulibacillus</taxon>
    </lineage>
</organism>
<name>A0A4R2PBQ6_9BACL</name>
<reference evidence="1 2" key="1">
    <citation type="submission" date="2019-03" db="EMBL/GenBank/DDBJ databases">
        <title>Genomic Encyclopedia of Type Strains, Phase IV (KMG-IV): sequencing the most valuable type-strain genomes for metagenomic binning, comparative biology and taxonomic classification.</title>
        <authorList>
            <person name="Goeker M."/>
        </authorList>
    </citation>
    <scope>NUCLEOTIDE SEQUENCE [LARGE SCALE GENOMIC DNA]</scope>
    <source>
        <strain evidence="1 2">DSM 19377</strain>
    </source>
</reference>
<protein>
    <submittedName>
        <fullName evidence="1">DDE family transposase</fullName>
    </submittedName>
</protein>
<dbReference type="Proteomes" id="UP000295416">
    <property type="component" value="Unassembled WGS sequence"/>
</dbReference>
<gene>
    <name evidence="1" type="ORF">EV207_103230</name>
</gene>
<accession>A0A4R2PBQ6</accession>
<dbReference type="EMBL" id="SLXK01000003">
    <property type="protein sequence ID" value="TCP31345.1"/>
    <property type="molecule type" value="Genomic_DNA"/>
</dbReference>
<sequence>MTSVTDQAMEFNKRVKINFDGGDLTSESGLLLYKEFDEKMGLSDLIR</sequence>
<proteinExistence type="predicted"/>
<keyword evidence="2" id="KW-1185">Reference proteome</keyword>
<dbReference type="AlphaFoldDB" id="A0A4R2PBQ6"/>
<evidence type="ECO:0000313" key="1">
    <source>
        <dbReference type="EMBL" id="TCP31345.1"/>
    </source>
</evidence>
<feature type="non-terminal residue" evidence="1">
    <location>
        <position position="47"/>
    </location>
</feature>
<evidence type="ECO:0000313" key="2">
    <source>
        <dbReference type="Proteomes" id="UP000295416"/>
    </source>
</evidence>
<comment type="caution">
    <text evidence="1">The sequence shown here is derived from an EMBL/GenBank/DDBJ whole genome shotgun (WGS) entry which is preliminary data.</text>
</comment>